<gene>
    <name evidence="1" type="ORF">E0H85_06515</name>
</gene>
<name>A0A4R0EN76_9GAMM</name>
<proteinExistence type="predicted"/>
<comment type="caution">
    <text evidence="1">The sequence shown here is derived from an EMBL/GenBank/DDBJ whole genome shotgun (WGS) entry which is preliminary data.</text>
</comment>
<reference evidence="1 2" key="1">
    <citation type="submission" date="2019-02" db="EMBL/GenBank/DDBJ databases">
        <title>High diversity of culturable Acinetobacter species in natural soil and water ecosystems.</title>
        <authorList>
            <person name="Radolfova-Krizova L."/>
            <person name="Nemec A."/>
        </authorList>
    </citation>
    <scope>NUCLEOTIDE SEQUENCE [LARGE SCALE GENOMIC DNA]</scope>
    <source>
        <strain evidence="1 2">ANC 4281</strain>
    </source>
</reference>
<organism evidence="1 2">
    <name type="scientific">Acinetobacter terrae</name>
    <dbReference type="NCBI Taxonomy" id="2731247"/>
    <lineage>
        <taxon>Bacteria</taxon>
        <taxon>Pseudomonadati</taxon>
        <taxon>Pseudomonadota</taxon>
        <taxon>Gammaproteobacteria</taxon>
        <taxon>Moraxellales</taxon>
        <taxon>Moraxellaceae</taxon>
        <taxon>Acinetobacter</taxon>
        <taxon>Acinetobacter Taxon 24</taxon>
    </lineage>
</organism>
<dbReference type="AlphaFoldDB" id="A0A4R0EN76"/>
<protein>
    <submittedName>
        <fullName evidence="1">Uncharacterized protein</fullName>
    </submittedName>
</protein>
<evidence type="ECO:0000313" key="1">
    <source>
        <dbReference type="EMBL" id="TCB59894.1"/>
    </source>
</evidence>
<dbReference type="OrthoDB" id="6713157at2"/>
<sequence>MLNEDFEKQYKEYFNDFGERGFTLAWVYFACNPTNLQQDVSQENLPVSLPNNDMIKNDVIEQIKKQNNPKETLELTHLFIKNMIIKDDFLKSIDKKDNILISYLIINILKSPILTSNYQTSPENHVIKPSLSSNTQTILIPESNKYESLNKKTKLIKSPDQKNIQIPIINHLNKIKQSDDLFDIFIFLLDKYEITLKYKKEYLSNLLNHYETIKNNNKIYKWIDQNNPEQIQWILHYFQNILKFQIYLYPIDYIKTINRKCNHYEIVFLLLAELPNFNKELTILKLKKAWSQQKFRMSGKAKKAYHLPLTKETNKKLKTLSEVLNKTESQILENLIEEKYRITILDENGRSKY</sequence>
<dbReference type="Proteomes" id="UP000291380">
    <property type="component" value="Unassembled WGS sequence"/>
</dbReference>
<evidence type="ECO:0000313" key="2">
    <source>
        <dbReference type="Proteomes" id="UP000291380"/>
    </source>
</evidence>
<dbReference type="EMBL" id="SJOA01000006">
    <property type="protein sequence ID" value="TCB59894.1"/>
    <property type="molecule type" value="Genomic_DNA"/>
</dbReference>
<dbReference type="RefSeq" id="WP_131270961.1">
    <property type="nucleotide sequence ID" value="NZ_SJOA01000006.1"/>
</dbReference>
<accession>A0A4R0EN76</accession>